<dbReference type="Proteomes" id="UP001499910">
    <property type="component" value="Unassembled WGS sequence"/>
</dbReference>
<evidence type="ECO:0000313" key="2">
    <source>
        <dbReference type="EMBL" id="GAA5079875.1"/>
    </source>
</evidence>
<feature type="compositionally biased region" description="Basic residues" evidence="1">
    <location>
        <begin position="290"/>
        <end position="309"/>
    </location>
</feature>
<organism evidence="2 3">
    <name type="scientific">[Roseibacterium] beibuensis</name>
    <dbReference type="NCBI Taxonomy" id="1193142"/>
    <lineage>
        <taxon>Bacteria</taxon>
        <taxon>Pseudomonadati</taxon>
        <taxon>Pseudomonadota</taxon>
        <taxon>Alphaproteobacteria</taxon>
        <taxon>Rhodobacterales</taxon>
        <taxon>Roseobacteraceae</taxon>
        <taxon>Roseicyclus</taxon>
    </lineage>
</organism>
<feature type="region of interest" description="Disordered" evidence="1">
    <location>
        <begin position="280"/>
        <end position="309"/>
    </location>
</feature>
<name>A0ABP9LNM9_9RHOB</name>
<accession>A0ABP9LNM9</accession>
<comment type="caution">
    <text evidence="2">The sequence shown here is derived from an EMBL/GenBank/DDBJ whole genome shotgun (WGS) entry which is preliminary data.</text>
</comment>
<dbReference type="EMBL" id="BAABHW010000006">
    <property type="protein sequence ID" value="GAA5079875.1"/>
    <property type="molecule type" value="Genomic_DNA"/>
</dbReference>
<reference evidence="3" key="1">
    <citation type="journal article" date="2019" name="Int. J. Syst. Evol. Microbiol.">
        <title>The Global Catalogue of Microorganisms (GCM) 10K type strain sequencing project: providing services to taxonomists for standard genome sequencing and annotation.</title>
        <authorList>
            <consortium name="The Broad Institute Genomics Platform"/>
            <consortium name="The Broad Institute Genome Sequencing Center for Infectious Disease"/>
            <person name="Wu L."/>
            <person name="Ma J."/>
        </authorList>
    </citation>
    <scope>NUCLEOTIDE SEQUENCE [LARGE SCALE GENOMIC DNA]</scope>
    <source>
        <strain evidence="3">JCM 18015</strain>
    </source>
</reference>
<evidence type="ECO:0000256" key="1">
    <source>
        <dbReference type="SAM" id="MobiDB-lite"/>
    </source>
</evidence>
<protein>
    <submittedName>
        <fullName evidence="2">Uncharacterized protein</fullName>
    </submittedName>
</protein>
<sequence>MPLSDTATPTQVTDAEIDRRIIFHDDLQIIEFDLTGFNFDGSAITNRFYDRVEDRIAASGEALWFFLVNLSDTRIDHDAWFSYSRRGKALNLAHSMGSTRFDPSEVTRRQIAFAADTEAFDPNLFTNREDALARLKSLPRKRRKFISHDPSYTRDDFVKRLSFDAATEIMEVDLSGFVFYHSRDVDDFYDYVAEERAATGRKWFFLINMNGCEIHPAAWVRYAHRGKQLNIDGSLGTVRYATGSETEETIRMCAESQGFRPNVRNTRDEALARLDEIKAEAATAQVPPPPRRHVERRRAHQLSQRLRRR</sequence>
<evidence type="ECO:0000313" key="3">
    <source>
        <dbReference type="Proteomes" id="UP001499910"/>
    </source>
</evidence>
<keyword evidence="3" id="KW-1185">Reference proteome</keyword>
<gene>
    <name evidence="2" type="ORF">GCM10023209_32580</name>
</gene>
<proteinExistence type="predicted"/>